<evidence type="ECO:0000256" key="1">
    <source>
        <dbReference type="SAM" id="MobiDB-lite"/>
    </source>
</evidence>
<dbReference type="EMBL" id="JAEUBG010001147">
    <property type="protein sequence ID" value="KAH3686901.1"/>
    <property type="molecule type" value="Genomic_DNA"/>
</dbReference>
<name>A0A9P8TQH1_WICPI</name>
<dbReference type="AlphaFoldDB" id="A0A9P8TQH1"/>
<feature type="region of interest" description="Disordered" evidence="1">
    <location>
        <begin position="83"/>
        <end position="104"/>
    </location>
</feature>
<keyword evidence="3" id="KW-1185">Reference proteome</keyword>
<dbReference type="Pfam" id="PF08579">
    <property type="entry name" value="RPM2"/>
    <property type="match status" value="1"/>
</dbReference>
<dbReference type="InterPro" id="IPR013888">
    <property type="entry name" value="RNase_P_Rpm2_mt"/>
</dbReference>
<protein>
    <submittedName>
        <fullName evidence="2">Uncharacterized protein</fullName>
    </submittedName>
</protein>
<organism evidence="2 3">
    <name type="scientific">Wickerhamomyces pijperi</name>
    <name type="common">Yeast</name>
    <name type="synonym">Pichia pijperi</name>
    <dbReference type="NCBI Taxonomy" id="599730"/>
    <lineage>
        <taxon>Eukaryota</taxon>
        <taxon>Fungi</taxon>
        <taxon>Dikarya</taxon>
        <taxon>Ascomycota</taxon>
        <taxon>Saccharomycotina</taxon>
        <taxon>Saccharomycetes</taxon>
        <taxon>Phaffomycetales</taxon>
        <taxon>Wickerhamomycetaceae</taxon>
        <taxon>Wickerhamomyces</taxon>
    </lineage>
</organism>
<dbReference type="OrthoDB" id="185373at2759"/>
<accession>A0A9P8TQH1</accession>
<evidence type="ECO:0000313" key="2">
    <source>
        <dbReference type="EMBL" id="KAH3686901.1"/>
    </source>
</evidence>
<evidence type="ECO:0000313" key="3">
    <source>
        <dbReference type="Proteomes" id="UP000774326"/>
    </source>
</evidence>
<gene>
    <name evidence="2" type="ORF">WICPIJ_002132</name>
</gene>
<reference evidence="2" key="1">
    <citation type="journal article" date="2021" name="Open Biol.">
        <title>Shared evolutionary footprints suggest mitochondrial oxidative damage underlies multiple complex I losses in fungi.</title>
        <authorList>
            <person name="Schikora-Tamarit M.A."/>
            <person name="Marcet-Houben M."/>
            <person name="Nosek J."/>
            <person name="Gabaldon T."/>
        </authorList>
    </citation>
    <scope>NUCLEOTIDE SEQUENCE</scope>
    <source>
        <strain evidence="2">CBS2887</strain>
    </source>
</reference>
<sequence>MAFNSFLKHTPFYNISSKRYHTAAKSTTSFFDSTFNHIRQNNQLQNTPIINFESVFAKGSKRRDHPLHSLSIGPNYIAYDNQNQQQQSLDETEKTGAVSDKSRSDSDYILKNPINIVLPFDQEHIILSIYKNRNGKSINLTPGVDVSQAIHSTNSKKLPTAPAKAQQQQQQRKHLHTAAVFASHEISLPKEGEPKFFQALYEDSPVEQSDETMKLKLSSQIEQAFKAGNYQRINSLYMALKRNNIAPSREVYRLVLLSIVRRNIDTSLDDQNFQLMTVYQDVLSNRIKPDLEMYSLVLKQLLESSINATINPALSANGEDFFRIAIDIFNASNTSSFQKFSPDLLDLILIGMNIYPGLINQEILVSLFNNQTFTKTPIYFMSMIAYSKHTNNLQLSLALYEEFKALTVTTPALQEHQFEIYSCLISTLLHLRETQQATKFLDKLLGSIKSHPDYEAKITTLLDSYLIPLSVSNPEKAFEIWSKFNKIEWIPEFSAAFYERMLANSLSNYQIASFYYNYMIALPVCSKTPKFESILFTPFSNKGFRDAVITNFTALAIQQGDKPQLLKIIKHSMISGVCFSNFEIYGAINSVFQSNDLMISLANRHGLNQGNPFAFLEYLVSTNLISNPVQLISTEFFKRLVDEFGILKEGEPFNYSSFYTVLYKVFNLVQTTPGVVSDAQLANILSPLVVEFYDLENYYYTLRSQNSLEFKEELLKFFSALNINPEQQAGLSKTTEEAMKLVEGLQRE</sequence>
<dbReference type="Proteomes" id="UP000774326">
    <property type="component" value="Unassembled WGS sequence"/>
</dbReference>
<comment type="caution">
    <text evidence="2">The sequence shown here is derived from an EMBL/GenBank/DDBJ whole genome shotgun (WGS) entry which is preliminary data.</text>
</comment>
<proteinExistence type="predicted"/>
<reference evidence="2" key="2">
    <citation type="submission" date="2021-01" db="EMBL/GenBank/DDBJ databases">
        <authorList>
            <person name="Schikora-Tamarit M.A."/>
        </authorList>
    </citation>
    <scope>NUCLEOTIDE SEQUENCE</scope>
    <source>
        <strain evidence="2">CBS2887</strain>
    </source>
</reference>